<organism evidence="1 2">
    <name type="scientific">Brachionus plicatilis</name>
    <name type="common">Marine rotifer</name>
    <name type="synonym">Brachionus muelleri</name>
    <dbReference type="NCBI Taxonomy" id="10195"/>
    <lineage>
        <taxon>Eukaryota</taxon>
        <taxon>Metazoa</taxon>
        <taxon>Spiralia</taxon>
        <taxon>Gnathifera</taxon>
        <taxon>Rotifera</taxon>
        <taxon>Eurotatoria</taxon>
        <taxon>Monogononta</taxon>
        <taxon>Pseudotrocha</taxon>
        <taxon>Ploima</taxon>
        <taxon>Brachionidae</taxon>
        <taxon>Brachionus</taxon>
    </lineage>
</organism>
<sequence length="738" mass="84452">MIPRVMLERDLFLRFDSLYEHKIKPILDKTKPDYRHLQLKSLHNHWAFWLDKISPIINNVNTTNEQTLRKEALDQLELFASQIESKMNRNENGIEALIDEPGELIKLVKYNIQEGNFRSAVSNCDHINGNFGPNLTPFSHYYKSIALFEPVKQSWIAKGLNYVLGQGENAYTSEQVQEGLKLLKKSAYLFELEIERLKAQSVILADIESNKPTIGTQGDNFTKSNTNESTALMVHLLATKFALGLDLNLDQLKLVFKHNILGEEKMKELFELVLADESMQSFVKKQRFTKKIQIRAHVDVTSENKDLLASIFPQSETIQLSNSKLVVVVDNILLGPEVKSKLVEQNVNFSYEIYVHDCVGESMKLLILPNRFKMHKKLLIKALGNESLASKNATHRAQMYDQFKQKLTIYCDNRNKIYQSLVATFGQKEQSALPTQLNENKNHTIDTKSLLNSIETNHLFKDMLFDCSAEHFVQLLSQSKFTFYSLPTPSVAISEFKENIYLCDSITRDQLARLDLSSFKNSHLLRAQIQSLVGKSLSNNDTKTKLEQLRQIITPSSHLNAQLLRNILIKNGLAKSFAHKLGFNLVNYNNEHLIKCNESIIGLFEPKLDAKQKIELDSDDFLKYLQAIGIVKCQKLRLSDNAKQSSLKMVIEECIGKRVTELVEKSIEQGVLKKRKYLVLDNRDKEIAKFKSFVSQALLSCLSPLKTSNECHIAYTDLVDSFKGINLPREVDQYKQLN</sequence>
<dbReference type="Proteomes" id="UP000276133">
    <property type="component" value="Unassembled WGS sequence"/>
</dbReference>
<name>A0A3M7PH67_BRAPC</name>
<dbReference type="AlphaFoldDB" id="A0A3M7PH67"/>
<proteinExistence type="predicted"/>
<keyword evidence="2" id="KW-1185">Reference proteome</keyword>
<accession>A0A3M7PH67</accession>
<evidence type="ECO:0000313" key="1">
    <source>
        <dbReference type="EMBL" id="RMZ98465.1"/>
    </source>
</evidence>
<protein>
    <submittedName>
        <fullName evidence="1">Translocase subunit secA</fullName>
    </submittedName>
</protein>
<feature type="non-terminal residue" evidence="1">
    <location>
        <position position="738"/>
    </location>
</feature>
<comment type="caution">
    <text evidence="1">The sequence shown here is derived from an EMBL/GenBank/DDBJ whole genome shotgun (WGS) entry which is preliminary data.</text>
</comment>
<gene>
    <name evidence="1" type="ORF">BpHYR1_041325</name>
</gene>
<dbReference type="EMBL" id="REGN01010767">
    <property type="protein sequence ID" value="RMZ98465.1"/>
    <property type="molecule type" value="Genomic_DNA"/>
</dbReference>
<reference evidence="1 2" key="1">
    <citation type="journal article" date="2018" name="Sci. Rep.">
        <title>Genomic signatures of local adaptation to the degree of environmental predictability in rotifers.</title>
        <authorList>
            <person name="Franch-Gras L."/>
            <person name="Hahn C."/>
            <person name="Garcia-Roger E.M."/>
            <person name="Carmona M.J."/>
            <person name="Serra M."/>
            <person name="Gomez A."/>
        </authorList>
    </citation>
    <scope>NUCLEOTIDE SEQUENCE [LARGE SCALE GENOMIC DNA]</scope>
    <source>
        <strain evidence="1">HYR1</strain>
    </source>
</reference>
<evidence type="ECO:0000313" key="2">
    <source>
        <dbReference type="Proteomes" id="UP000276133"/>
    </source>
</evidence>